<sequence length="458" mass="51263">MDDDIQAIQPEVESWYGAELRHLRSANEQVAFYSADSYIFNDGVIPSDASQDIVLYDGKHERGLLMPKQIHTSLDPFVALPMGVPEHQRVRVQFYTQTLGAGIFGVSESPRYSPTAATGITTAIYSEVGRAWICILVDETLNVLKGGADNKALSRQRARGYHELSKALRSGDDHFQEALMGLTICGLSEFRFGTSHSRDMHVTAVDMFIRSKGGIKEALAAAPNVEPFYVSGQFGFGRCYFPSAEQLQSTIQRWKSDITSILSRPRPSCIATPTSSPVAPFIRRDYRTREARIIRLAIESTDTISPPTMFAASMQLSLFLELSWLILQFGSRFDMAINLFKRIEYLVKGSFDGGVPGNKAFELRAAAFATMVSRARRDVLGNYFPTQVAESDACITGIHTDAMKMFQYLEPEGRQFIINKLANWLSRKEFSTYQPEALESELAVLEDQITETWARLKP</sequence>
<dbReference type="GeneID" id="25280943"/>
<dbReference type="OrthoDB" id="4105850at2759"/>
<gene>
    <name evidence="1" type="ORF">A1O9_06023</name>
</gene>
<name>A0A072PRD8_9EURO</name>
<organism evidence="1 2">
    <name type="scientific">Exophiala aquamarina CBS 119918</name>
    <dbReference type="NCBI Taxonomy" id="1182545"/>
    <lineage>
        <taxon>Eukaryota</taxon>
        <taxon>Fungi</taxon>
        <taxon>Dikarya</taxon>
        <taxon>Ascomycota</taxon>
        <taxon>Pezizomycotina</taxon>
        <taxon>Eurotiomycetes</taxon>
        <taxon>Chaetothyriomycetidae</taxon>
        <taxon>Chaetothyriales</taxon>
        <taxon>Herpotrichiellaceae</taxon>
        <taxon>Exophiala</taxon>
    </lineage>
</organism>
<reference evidence="1 2" key="1">
    <citation type="submission" date="2013-03" db="EMBL/GenBank/DDBJ databases">
        <title>The Genome Sequence of Exophiala aquamarina CBS 119918.</title>
        <authorList>
            <consortium name="The Broad Institute Genomics Platform"/>
            <person name="Cuomo C."/>
            <person name="de Hoog S."/>
            <person name="Gorbushina A."/>
            <person name="Walker B."/>
            <person name="Young S.K."/>
            <person name="Zeng Q."/>
            <person name="Gargeya S."/>
            <person name="Fitzgerald M."/>
            <person name="Haas B."/>
            <person name="Abouelleil A."/>
            <person name="Allen A.W."/>
            <person name="Alvarado L."/>
            <person name="Arachchi H.M."/>
            <person name="Berlin A.M."/>
            <person name="Chapman S.B."/>
            <person name="Gainer-Dewar J."/>
            <person name="Goldberg J."/>
            <person name="Griggs A."/>
            <person name="Gujja S."/>
            <person name="Hansen M."/>
            <person name="Howarth C."/>
            <person name="Imamovic A."/>
            <person name="Ireland A."/>
            <person name="Larimer J."/>
            <person name="McCowan C."/>
            <person name="Murphy C."/>
            <person name="Pearson M."/>
            <person name="Poon T.W."/>
            <person name="Priest M."/>
            <person name="Roberts A."/>
            <person name="Saif S."/>
            <person name="Shea T."/>
            <person name="Sisk P."/>
            <person name="Sykes S."/>
            <person name="Wortman J."/>
            <person name="Nusbaum C."/>
            <person name="Birren B."/>
        </authorList>
    </citation>
    <scope>NUCLEOTIDE SEQUENCE [LARGE SCALE GENOMIC DNA]</scope>
    <source>
        <strain evidence="1 2">CBS 119918</strain>
    </source>
</reference>
<dbReference type="RefSeq" id="XP_013260690.1">
    <property type="nucleotide sequence ID" value="XM_013405236.1"/>
</dbReference>
<accession>A0A072PRD8</accession>
<dbReference type="EMBL" id="AMGV01000004">
    <property type="protein sequence ID" value="KEF58100.1"/>
    <property type="molecule type" value="Genomic_DNA"/>
</dbReference>
<comment type="caution">
    <text evidence="1">The sequence shown here is derived from an EMBL/GenBank/DDBJ whole genome shotgun (WGS) entry which is preliminary data.</text>
</comment>
<dbReference type="Proteomes" id="UP000027920">
    <property type="component" value="Unassembled WGS sequence"/>
</dbReference>
<dbReference type="AlphaFoldDB" id="A0A072PRD8"/>
<proteinExistence type="predicted"/>
<protein>
    <submittedName>
        <fullName evidence="1">Uncharacterized protein</fullName>
    </submittedName>
</protein>
<dbReference type="HOGENOM" id="CLU_597210_0_0_1"/>
<keyword evidence="2" id="KW-1185">Reference proteome</keyword>
<evidence type="ECO:0000313" key="1">
    <source>
        <dbReference type="EMBL" id="KEF58100.1"/>
    </source>
</evidence>
<evidence type="ECO:0000313" key="2">
    <source>
        <dbReference type="Proteomes" id="UP000027920"/>
    </source>
</evidence>
<dbReference type="VEuPathDB" id="FungiDB:A1O9_06023"/>